<dbReference type="SUPFAM" id="SSF53623">
    <property type="entry name" value="MurD-like peptide ligases, catalytic domain"/>
    <property type="match status" value="1"/>
</dbReference>
<evidence type="ECO:0000256" key="6">
    <source>
        <dbReference type="ARBA" id="ARBA00013023"/>
    </source>
</evidence>
<dbReference type="InterPro" id="IPR036615">
    <property type="entry name" value="Mur_ligase_C_dom_sf"/>
</dbReference>
<sequence length="448" mass="49920">MDYKETIDFLFQQLPMFSRDGASAFKKDLSNTLALCAALEAPQTKFKSIHIAGTNGKGSSSHMLAAVFQKAGYKTGLYTSPHLYDFRERIRVNGMLCTEEFVVRFVERIKPELDEIQPSFFEITVAMAFAYFVEQKVDIAIIETGLGGRLDSTNVVLPELSLITNIGFDHMQFLGNTLPEIATEKAGIIKKNRPVVISEYLPETKTVFEKTAANLKSPIFFAQDLWCVKENENYNITADQQDLPALCINAIRQGVGPDDLSCDYQLDLTGHYQLKNAQGVLETIYQMRRLGWSIPLDAVHEGLKQVKKLTGFVGRWDQVLTDPWMIADVGHNVDGIRMIKEQLSHMQYKNLHIITGFVKDKDVSASLKELPQTANYYFTQAPIPRALDAALLKNMAESFNLKGKDFADISAAIKAAIAAYQKGDLILICGSVFLVAEIKGALNKLGLS</sequence>
<evidence type="ECO:0000256" key="22">
    <source>
        <dbReference type="PIRNR" id="PIRNR001563"/>
    </source>
</evidence>
<evidence type="ECO:0000256" key="5">
    <source>
        <dbReference type="ARBA" id="ARBA00008276"/>
    </source>
</evidence>
<evidence type="ECO:0000313" key="25">
    <source>
        <dbReference type="EMBL" id="SDZ80243.1"/>
    </source>
</evidence>
<evidence type="ECO:0000256" key="20">
    <source>
        <dbReference type="ARBA" id="ARBA00049035"/>
    </source>
</evidence>
<feature type="domain" description="Mur ligase C-terminal" evidence="23">
    <location>
        <begin position="314"/>
        <end position="431"/>
    </location>
</feature>
<evidence type="ECO:0000256" key="7">
    <source>
        <dbReference type="ARBA" id="ARBA00013025"/>
    </source>
</evidence>
<comment type="pathway">
    <text evidence="3">Cofactor biosynthesis; tetrahydrofolate biosynthesis; 7,8-dihydrofolate from 2-amino-4-hydroxy-6-hydroxymethyl-7,8-dihydropteridine diphosphate and 4-aminobenzoate: step 2/2.</text>
</comment>
<evidence type="ECO:0000256" key="1">
    <source>
        <dbReference type="ARBA" id="ARBA00001946"/>
    </source>
</evidence>
<evidence type="ECO:0000256" key="19">
    <source>
        <dbReference type="ARBA" id="ARBA00047808"/>
    </source>
</evidence>
<comment type="similarity">
    <text evidence="5 22">Belongs to the folylpolyglutamate synthase family.</text>
</comment>
<evidence type="ECO:0000256" key="2">
    <source>
        <dbReference type="ARBA" id="ARBA00002714"/>
    </source>
</evidence>
<dbReference type="InterPro" id="IPR013221">
    <property type="entry name" value="Mur_ligase_cen"/>
</dbReference>
<comment type="cofactor">
    <cofactor evidence="1">
        <name>Mg(2+)</name>
        <dbReference type="ChEBI" id="CHEBI:18420"/>
    </cofactor>
</comment>
<dbReference type="InterPro" id="IPR001645">
    <property type="entry name" value="Folylpolyglutamate_synth"/>
</dbReference>
<evidence type="ECO:0000256" key="15">
    <source>
        <dbReference type="ARBA" id="ARBA00030048"/>
    </source>
</evidence>
<evidence type="ECO:0000256" key="14">
    <source>
        <dbReference type="ARBA" id="ARBA00022909"/>
    </source>
</evidence>
<evidence type="ECO:0000259" key="23">
    <source>
        <dbReference type="Pfam" id="PF02875"/>
    </source>
</evidence>
<keyword evidence="12 22" id="KW-0067">ATP-binding</keyword>
<accession>A0A1H3VZK1</accession>
<dbReference type="PANTHER" id="PTHR11136:SF0">
    <property type="entry name" value="DIHYDROFOLATE SYNTHETASE-RELATED"/>
    <property type="match status" value="1"/>
</dbReference>
<keyword evidence="9 22" id="KW-0436">Ligase</keyword>
<keyword evidence="13" id="KW-0460">Magnesium</keyword>
<dbReference type="InterPro" id="IPR004101">
    <property type="entry name" value="Mur_ligase_C"/>
</dbReference>
<comment type="catalytic activity">
    <reaction evidence="21">
        <text>7,8-dihydropteroate + L-glutamate + ATP = 7,8-dihydrofolate + ADP + phosphate + H(+)</text>
        <dbReference type="Rhea" id="RHEA:23584"/>
        <dbReference type="ChEBI" id="CHEBI:15378"/>
        <dbReference type="ChEBI" id="CHEBI:17839"/>
        <dbReference type="ChEBI" id="CHEBI:29985"/>
        <dbReference type="ChEBI" id="CHEBI:30616"/>
        <dbReference type="ChEBI" id="CHEBI:43474"/>
        <dbReference type="ChEBI" id="CHEBI:57451"/>
        <dbReference type="ChEBI" id="CHEBI:456216"/>
        <dbReference type="EC" id="6.3.2.12"/>
    </reaction>
</comment>
<protein>
    <recommendedName>
        <fullName evidence="8">Dihydrofolate synthase/folylpolyglutamate synthase</fullName>
        <ecNumber evidence="6">6.3.2.12</ecNumber>
        <ecNumber evidence="7">6.3.2.17</ecNumber>
    </recommendedName>
    <alternativeName>
        <fullName evidence="17">Folylpoly-gamma-glutamate synthetase-dihydrofolate synthetase</fullName>
    </alternativeName>
    <alternativeName>
        <fullName evidence="15">Folylpolyglutamate synthetase</fullName>
    </alternativeName>
    <alternativeName>
        <fullName evidence="16">Tetrahydrofolylpolyglutamate synthase</fullName>
    </alternativeName>
</protein>
<evidence type="ECO:0000256" key="8">
    <source>
        <dbReference type="ARBA" id="ARBA00019357"/>
    </source>
</evidence>
<gene>
    <name evidence="25" type="ORF">SAMN05192529_1026</name>
</gene>
<dbReference type="EMBL" id="FNQY01000002">
    <property type="protein sequence ID" value="SDZ80243.1"/>
    <property type="molecule type" value="Genomic_DNA"/>
</dbReference>
<organism evidence="25 26">
    <name type="scientific">Arachidicoccus rhizosphaerae</name>
    <dbReference type="NCBI Taxonomy" id="551991"/>
    <lineage>
        <taxon>Bacteria</taxon>
        <taxon>Pseudomonadati</taxon>
        <taxon>Bacteroidota</taxon>
        <taxon>Chitinophagia</taxon>
        <taxon>Chitinophagales</taxon>
        <taxon>Chitinophagaceae</taxon>
        <taxon>Arachidicoccus</taxon>
    </lineage>
</organism>
<evidence type="ECO:0000256" key="4">
    <source>
        <dbReference type="ARBA" id="ARBA00005150"/>
    </source>
</evidence>
<dbReference type="SUPFAM" id="SSF53244">
    <property type="entry name" value="MurD-like peptide ligases, peptide-binding domain"/>
    <property type="match status" value="1"/>
</dbReference>
<dbReference type="NCBIfam" id="TIGR01499">
    <property type="entry name" value="folC"/>
    <property type="match status" value="1"/>
</dbReference>
<evidence type="ECO:0000256" key="12">
    <source>
        <dbReference type="ARBA" id="ARBA00022840"/>
    </source>
</evidence>
<evidence type="ECO:0000256" key="10">
    <source>
        <dbReference type="ARBA" id="ARBA00022723"/>
    </source>
</evidence>
<evidence type="ECO:0000256" key="17">
    <source>
        <dbReference type="ARBA" id="ARBA00032510"/>
    </source>
</evidence>
<keyword evidence="11 22" id="KW-0547">Nucleotide-binding</keyword>
<dbReference type="EC" id="6.3.2.12" evidence="6"/>
<dbReference type="GO" id="GO:0004326">
    <property type="term" value="F:tetrahydrofolylpolyglutamate synthase activity"/>
    <property type="evidence" value="ECO:0007669"/>
    <property type="project" value="UniProtKB-EC"/>
</dbReference>
<dbReference type="FunFam" id="3.40.1190.10:FF:000011">
    <property type="entry name" value="Folylpolyglutamate synthase/dihydrofolate synthase"/>
    <property type="match status" value="1"/>
</dbReference>
<reference evidence="25 26" key="1">
    <citation type="submission" date="2016-10" db="EMBL/GenBank/DDBJ databases">
        <authorList>
            <person name="de Groot N.N."/>
        </authorList>
    </citation>
    <scope>NUCLEOTIDE SEQUENCE [LARGE SCALE GENOMIC DNA]</scope>
    <source>
        <strain evidence="25 26">Vu-144</strain>
    </source>
</reference>
<comment type="catalytic activity">
    <reaction evidence="18">
        <text>(6S)-5,6,7,8-tetrahydrofolyl-(gamma-L-Glu)(n) + L-glutamate + ATP = (6S)-5,6,7,8-tetrahydrofolyl-(gamma-L-Glu)(n+1) + ADP + phosphate + H(+)</text>
        <dbReference type="Rhea" id="RHEA:10580"/>
        <dbReference type="Rhea" id="RHEA-COMP:14738"/>
        <dbReference type="Rhea" id="RHEA-COMP:14740"/>
        <dbReference type="ChEBI" id="CHEBI:15378"/>
        <dbReference type="ChEBI" id="CHEBI:29985"/>
        <dbReference type="ChEBI" id="CHEBI:30616"/>
        <dbReference type="ChEBI" id="CHEBI:43474"/>
        <dbReference type="ChEBI" id="CHEBI:141005"/>
        <dbReference type="ChEBI" id="CHEBI:456216"/>
        <dbReference type="EC" id="6.3.2.17"/>
    </reaction>
</comment>
<dbReference type="OrthoDB" id="9809356at2"/>
<evidence type="ECO:0000313" key="26">
    <source>
        <dbReference type="Proteomes" id="UP000199041"/>
    </source>
</evidence>
<keyword evidence="26" id="KW-1185">Reference proteome</keyword>
<dbReference type="Gene3D" id="3.40.1190.10">
    <property type="entry name" value="Mur-like, catalytic domain"/>
    <property type="match status" value="1"/>
</dbReference>
<dbReference type="GO" id="GO:0046872">
    <property type="term" value="F:metal ion binding"/>
    <property type="evidence" value="ECO:0007669"/>
    <property type="project" value="UniProtKB-KW"/>
</dbReference>
<keyword evidence="14" id="KW-0289">Folate biosynthesis</keyword>
<comment type="catalytic activity">
    <reaction evidence="19">
        <text>10-formyltetrahydrofolyl-(gamma-L-Glu)(n) + L-glutamate + ATP = 10-formyltetrahydrofolyl-(gamma-L-Glu)(n+1) + ADP + phosphate + H(+)</text>
        <dbReference type="Rhea" id="RHEA:51904"/>
        <dbReference type="Rhea" id="RHEA-COMP:13088"/>
        <dbReference type="Rhea" id="RHEA-COMP:14300"/>
        <dbReference type="ChEBI" id="CHEBI:15378"/>
        <dbReference type="ChEBI" id="CHEBI:29985"/>
        <dbReference type="ChEBI" id="CHEBI:30616"/>
        <dbReference type="ChEBI" id="CHEBI:43474"/>
        <dbReference type="ChEBI" id="CHEBI:134413"/>
        <dbReference type="ChEBI" id="CHEBI:456216"/>
        <dbReference type="EC" id="6.3.2.17"/>
    </reaction>
</comment>
<evidence type="ECO:0000256" key="13">
    <source>
        <dbReference type="ARBA" id="ARBA00022842"/>
    </source>
</evidence>
<dbReference type="AlphaFoldDB" id="A0A1H3VZK1"/>
<comment type="pathway">
    <text evidence="4">Cofactor biosynthesis; tetrahydrofolylpolyglutamate biosynthesis.</text>
</comment>
<keyword evidence="10" id="KW-0479">Metal-binding</keyword>
<evidence type="ECO:0000256" key="9">
    <source>
        <dbReference type="ARBA" id="ARBA00022598"/>
    </source>
</evidence>
<name>A0A1H3VZK1_9BACT</name>
<dbReference type="GO" id="GO:0005524">
    <property type="term" value="F:ATP binding"/>
    <property type="evidence" value="ECO:0007669"/>
    <property type="project" value="UniProtKB-KW"/>
</dbReference>
<comment type="catalytic activity">
    <reaction evidence="20">
        <text>(6R)-5,10-methylenetetrahydrofolyl-(gamma-L-Glu)(n) + L-glutamate + ATP = (6R)-5,10-methylenetetrahydrofolyl-(gamma-L-Glu)(n+1) + ADP + phosphate + H(+)</text>
        <dbReference type="Rhea" id="RHEA:51912"/>
        <dbReference type="Rhea" id="RHEA-COMP:13257"/>
        <dbReference type="Rhea" id="RHEA-COMP:13258"/>
        <dbReference type="ChEBI" id="CHEBI:15378"/>
        <dbReference type="ChEBI" id="CHEBI:29985"/>
        <dbReference type="ChEBI" id="CHEBI:30616"/>
        <dbReference type="ChEBI" id="CHEBI:43474"/>
        <dbReference type="ChEBI" id="CHEBI:136572"/>
        <dbReference type="ChEBI" id="CHEBI:456216"/>
        <dbReference type="EC" id="6.3.2.17"/>
    </reaction>
</comment>
<evidence type="ECO:0000256" key="18">
    <source>
        <dbReference type="ARBA" id="ARBA00047493"/>
    </source>
</evidence>
<evidence type="ECO:0000256" key="21">
    <source>
        <dbReference type="ARBA" id="ARBA00049161"/>
    </source>
</evidence>
<dbReference type="InterPro" id="IPR036565">
    <property type="entry name" value="Mur-like_cat_sf"/>
</dbReference>
<dbReference type="PROSITE" id="PS01012">
    <property type="entry name" value="FOLYLPOLYGLU_SYNT_2"/>
    <property type="match status" value="1"/>
</dbReference>
<dbReference type="GO" id="GO:0046656">
    <property type="term" value="P:folic acid biosynthetic process"/>
    <property type="evidence" value="ECO:0007669"/>
    <property type="project" value="UniProtKB-KW"/>
</dbReference>
<dbReference type="Gene3D" id="3.90.190.20">
    <property type="entry name" value="Mur ligase, C-terminal domain"/>
    <property type="match status" value="1"/>
</dbReference>
<dbReference type="EC" id="6.3.2.17" evidence="7"/>
<evidence type="ECO:0000256" key="11">
    <source>
        <dbReference type="ARBA" id="ARBA00022741"/>
    </source>
</evidence>
<dbReference type="Pfam" id="PF08245">
    <property type="entry name" value="Mur_ligase_M"/>
    <property type="match status" value="1"/>
</dbReference>
<evidence type="ECO:0000259" key="24">
    <source>
        <dbReference type="Pfam" id="PF08245"/>
    </source>
</evidence>
<dbReference type="GO" id="GO:0005737">
    <property type="term" value="C:cytoplasm"/>
    <property type="evidence" value="ECO:0007669"/>
    <property type="project" value="TreeGrafter"/>
</dbReference>
<dbReference type="Proteomes" id="UP000199041">
    <property type="component" value="Unassembled WGS sequence"/>
</dbReference>
<dbReference type="PIRSF" id="PIRSF001563">
    <property type="entry name" value="Folylpolyglu_synth"/>
    <property type="match status" value="1"/>
</dbReference>
<comment type="function">
    <text evidence="2">Functions in two distinct reactions of the de novo folate biosynthetic pathway. Catalyzes the addition of a glutamate residue to dihydropteroate (7,8-dihydropteroate or H2Pte) to form dihydrofolate (7,8-dihydrofolate monoglutamate or H2Pte-Glu). Also catalyzes successive additions of L-glutamate to tetrahydrofolate or 10-formyltetrahydrofolate or 5,10-methylenetetrahydrofolate, leading to folylpolyglutamate derivatives.</text>
</comment>
<dbReference type="InterPro" id="IPR018109">
    <property type="entry name" value="Folylpolyglutamate_synth_CS"/>
</dbReference>
<dbReference type="PANTHER" id="PTHR11136">
    <property type="entry name" value="FOLYLPOLYGLUTAMATE SYNTHASE-RELATED"/>
    <property type="match status" value="1"/>
</dbReference>
<dbReference type="GO" id="GO:0008841">
    <property type="term" value="F:dihydrofolate synthase activity"/>
    <property type="evidence" value="ECO:0007669"/>
    <property type="project" value="UniProtKB-EC"/>
</dbReference>
<feature type="domain" description="Mur ligase central" evidence="24">
    <location>
        <begin position="51"/>
        <end position="279"/>
    </location>
</feature>
<evidence type="ECO:0000256" key="16">
    <source>
        <dbReference type="ARBA" id="ARBA00030592"/>
    </source>
</evidence>
<dbReference type="Pfam" id="PF02875">
    <property type="entry name" value="Mur_ligase_C"/>
    <property type="match status" value="1"/>
</dbReference>
<dbReference type="RefSeq" id="WP_091392814.1">
    <property type="nucleotide sequence ID" value="NZ_FNQY01000002.1"/>
</dbReference>
<evidence type="ECO:0000256" key="3">
    <source>
        <dbReference type="ARBA" id="ARBA00004799"/>
    </source>
</evidence>
<proteinExistence type="inferred from homology"/>
<dbReference type="STRING" id="551991.SAMN05192529_1026"/>